<keyword evidence="2" id="KW-1185">Reference proteome</keyword>
<protein>
    <submittedName>
        <fullName evidence="1">Uncharacterized protein</fullName>
    </submittedName>
</protein>
<evidence type="ECO:0000313" key="2">
    <source>
        <dbReference type="Proteomes" id="UP000215914"/>
    </source>
</evidence>
<organism evidence="1 2">
    <name type="scientific">Helianthus annuus</name>
    <name type="common">Common sunflower</name>
    <dbReference type="NCBI Taxonomy" id="4232"/>
    <lineage>
        <taxon>Eukaryota</taxon>
        <taxon>Viridiplantae</taxon>
        <taxon>Streptophyta</taxon>
        <taxon>Embryophyta</taxon>
        <taxon>Tracheophyta</taxon>
        <taxon>Spermatophyta</taxon>
        <taxon>Magnoliopsida</taxon>
        <taxon>eudicotyledons</taxon>
        <taxon>Gunneridae</taxon>
        <taxon>Pentapetalae</taxon>
        <taxon>asterids</taxon>
        <taxon>campanulids</taxon>
        <taxon>Asterales</taxon>
        <taxon>Asteraceae</taxon>
        <taxon>Asteroideae</taxon>
        <taxon>Heliantheae alliance</taxon>
        <taxon>Heliantheae</taxon>
        <taxon>Helianthus</taxon>
    </lineage>
</organism>
<name>A0A9K3IS79_HELAN</name>
<reference evidence="1" key="1">
    <citation type="journal article" date="2017" name="Nature">
        <title>The sunflower genome provides insights into oil metabolism, flowering and Asterid evolution.</title>
        <authorList>
            <person name="Badouin H."/>
            <person name="Gouzy J."/>
            <person name="Grassa C.J."/>
            <person name="Murat F."/>
            <person name="Staton S.E."/>
            <person name="Cottret L."/>
            <person name="Lelandais-Briere C."/>
            <person name="Owens G.L."/>
            <person name="Carrere S."/>
            <person name="Mayjonade B."/>
            <person name="Legrand L."/>
            <person name="Gill N."/>
            <person name="Kane N.C."/>
            <person name="Bowers J.E."/>
            <person name="Hubner S."/>
            <person name="Bellec A."/>
            <person name="Berard A."/>
            <person name="Berges H."/>
            <person name="Blanchet N."/>
            <person name="Boniface M.C."/>
            <person name="Brunel D."/>
            <person name="Catrice O."/>
            <person name="Chaidir N."/>
            <person name="Claudel C."/>
            <person name="Donnadieu C."/>
            <person name="Faraut T."/>
            <person name="Fievet G."/>
            <person name="Helmstetter N."/>
            <person name="King M."/>
            <person name="Knapp S.J."/>
            <person name="Lai Z."/>
            <person name="Le Paslier M.C."/>
            <person name="Lippi Y."/>
            <person name="Lorenzon L."/>
            <person name="Mandel J.R."/>
            <person name="Marage G."/>
            <person name="Marchand G."/>
            <person name="Marquand E."/>
            <person name="Bret-Mestries E."/>
            <person name="Morien E."/>
            <person name="Nambeesan S."/>
            <person name="Nguyen T."/>
            <person name="Pegot-Espagnet P."/>
            <person name="Pouilly N."/>
            <person name="Raftis F."/>
            <person name="Sallet E."/>
            <person name="Schiex T."/>
            <person name="Thomas J."/>
            <person name="Vandecasteele C."/>
            <person name="Vares D."/>
            <person name="Vear F."/>
            <person name="Vautrin S."/>
            <person name="Crespi M."/>
            <person name="Mangin B."/>
            <person name="Burke J.M."/>
            <person name="Salse J."/>
            <person name="Munos S."/>
            <person name="Vincourt P."/>
            <person name="Rieseberg L.H."/>
            <person name="Langlade N.B."/>
        </authorList>
    </citation>
    <scope>NUCLEOTIDE SEQUENCE</scope>
    <source>
        <tissue evidence="1">Leaves</tissue>
    </source>
</reference>
<comment type="caution">
    <text evidence="1">The sequence shown here is derived from an EMBL/GenBank/DDBJ whole genome shotgun (WGS) entry which is preliminary data.</text>
</comment>
<sequence length="49" mass="5714">MLRHKLPLPPVFHKEIIGTTRRRHDTDTPRVLYWIINSQPTMVHSVAPG</sequence>
<gene>
    <name evidence="1" type="ORF">HanXRQr2_Chr06g0256291</name>
</gene>
<proteinExistence type="predicted"/>
<accession>A0A9K3IS79</accession>
<evidence type="ECO:0000313" key="1">
    <source>
        <dbReference type="EMBL" id="KAF5802153.1"/>
    </source>
</evidence>
<reference evidence="1" key="2">
    <citation type="submission" date="2020-06" db="EMBL/GenBank/DDBJ databases">
        <title>Helianthus annuus Genome sequencing and assembly Release 2.</title>
        <authorList>
            <person name="Gouzy J."/>
            <person name="Langlade N."/>
            <person name="Munos S."/>
        </authorList>
    </citation>
    <scope>NUCLEOTIDE SEQUENCE</scope>
    <source>
        <tissue evidence="1">Leaves</tissue>
    </source>
</reference>
<dbReference type="AlphaFoldDB" id="A0A9K3IS79"/>
<dbReference type="EMBL" id="MNCJ02000321">
    <property type="protein sequence ID" value="KAF5802153.1"/>
    <property type="molecule type" value="Genomic_DNA"/>
</dbReference>
<dbReference type="Gramene" id="mRNA:HanXRQr2_Chr06g0256291">
    <property type="protein sequence ID" value="mRNA:HanXRQr2_Chr06g0256291"/>
    <property type="gene ID" value="HanXRQr2_Chr06g0256291"/>
</dbReference>
<dbReference type="Proteomes" id="UP000215914">
    <property type="component" value="Unassembled WGS sequence"/>
</dbReference>